<organism evidence="1 2">
    <name type="scientific">Variovorax paradoxus</name>
    <dbReference type="NCBI Taxonomy" id="34073"/>
    <lineage>
        <taxon>Bacteria</taxon>
        <taxon>Pseudomonadati</taxon>
        <taxon>Pseudomonadota</taxon>
        <taxon>Betaproteobacteria</taxon>
        <taxon>Burkholderiales</taxon>
        <taxon>Comamonadaceae</taxon>
        <taxon>Variovorax</taxon>
    </lineage>
</organism>
<dbReference type="AlphaFoldDB" id="A0A5Q0M410"/>
<evidence type="ECO:0000313" key="2">
    <source>
        <dbReference type="Proteomes" id="UP000326780"/>
    </source>
</evidence>
<dbReference type="Proteomes" id="UP000326780">
    <property type="component" value="Chromosome"/>
</dbReference>
<dbReference type="RefSeq" id="WP_153282834.1">
    <property type="nucleotide sequence ID" value="NZ_CP045644.1"/>
</dbReference>
<evidence type="ECO:0000313" key="1">
    <source>
        <dbReference type="EMBL" id="QFZ84186.1"/>
    </source>
</evidence>
<name>A0A5Q0M410_VARPD</name>
<dbReference type="EMBL" id="CP045644">
    <property type="protein sequence ID" value="QFZ84186.1"/>
    <property type="molecule type" value="Genomic_DNA"/>
</dbReference>
<gene>
    <name evidence="1" type="ORF">GFK26_16195</name>
</gene>
<accession>A0A5Q0M410</accession>
<proteinExistence type="predicted"/>
<reference evidence="1 2" key="1">
    <citation type="submission" date="2019-10" db="EMBL/GenBank/DDBJ databases">
        <title>Complete genome sequence of Variovorax paradoxus 5C-2.</title>
        <authorList>
            <person name="Gogoleva N.E."/>
            <person name="Balkin A.S."/>
        </authorList>
    </citation>
    <scope>NUCLEOTIDE SEQUENCE [LARGE SCALE GENOMIC DNA]</scope>
    <source>
        <strain evidence="1 2">5C-2</strain>
    </source>
</reference>
<dbReference type="Pfam" id="PF13671">
    <property type="entry name" value="AAA_33"/>
    <property type="match status" value="1"/>
</dbReference>
<dbReference type="InterPro" id="IPR027417">
    <property type="entry name" value="P-loop_NTPase"/>
</dbReference>
<dbReference type="SUPFAM" id="SSF52540">
    <property type="entry name" value="P-loop containing nucleoside triphosphate hydrolases"/>
    <property type="match status" value="1"/>
</dbReference>
<sequence>MTPTPPPLPSPVLHMVCGKIGAGKSTLTRRLAQAPGTVCISEDTWLAALYPDEIHTLPDYVRASGRLKQAMGDHVCALLGAGVSVVLDFPANTVTHRAWARSLFEQAGAAHQLHFLDVPDDICKARLRARNAAGEHPFETSDAEFDLITRHFAPPTAAEGFHVIRHGQGL</sequence>
<dbReference type="Gene3D" id="3.40.50.300">
    <property type="entry name" value="P-loop containing nucleotide triphosphate hydrolases"/>
    <property type="match status" value="1"/>
</dbReference>
<protein>
    <submittedName>
        <fullName evidence="1">AAA family ATPase</fullName>
    </submittedName>
</protein>